<comment type="caution">
    <text evidence="2">The sequence shown here is derived from an EMBL/GenBank/DDBJ whole genome shotgun (WGS) entry which is preliminary data.</text>
</comment>
<organism evidence="2 3">
    <name type="scientific">Bacteroides fragilis</name>
    <dbReference type="NCBI Taxonomy" id="817"/>
    <lineage>
        <taxon>Bacteria</taxon>
        <taxon>Pseudomonadati</taxon>
        <taxon>Bacteroidota</taxon>
        <taxon>Bacteroidia</taxon>
        <taxon>Bacteroidales</taxon>
        <taxon>Bacteroidaceae</taxon>
        <taxon>Bacteroides</taxon>
    </lineage>
</organism>
<dbReference type="Proteomes" id="UP001075704">
    <property type="component" value="Unassembled WGS sequence"/>
</dbReference>
<protein>
    <recommendedName>
        <fullName evidence="4">Lipoprotein</fullName>
    </recommendedName>
</protein>
<evidence type="ECO:0000313" key="3">
    <source>
        <dbReference type="Proteomes" id="UP001079672"/>
    </source>
</evidence>
<evidence type="ECO:0008006" key="4">
    <source>
        <dbReference type="Google" id="ProtNLM"/>
    </source>
</evidence>
<dbReference type="RefSeq" id="WP_255469910.1">
    <property type="nucleotide sequence ID" value="NZ_CAEUHN010000001.1"/>
</dbReference>
<evidence type="ECO:0000313" key="1">
    <source>
        <dbReference type="EMBL" id="MCZ2655916.1"/>
    </source>
</evidence>
<dbReference type="AlphaFoldDB" id="A0A9Q4JIP4"/>
<sequence>MGKSLMSITMLVVSISMLALFVCSSVLHGHGTNHPATETVVN</sequence>
<dbReference type="EMBL" id="JAPTZU010000007">
    <property type="protein sequence ID" value="MCZ2688381.1"/>
    <property type="molecule type" value="Genomic_DNA"/>
</dbReference>
<dbReference type="Proteomes" id="UP001079672">
    <property type="component" value="Unassembled WGS sequence"/>
</dbReference>
<gene>
    <name evidence="1" type="ORF">O1422_17295</name>
    <name evidence="2" type="ORF">O1433_12820</name>
</gene>
<evidence type="ECO:0000313" key="2">
    <source>
        <dbReference type="EMBL" id="MCZ2688381.1"/>
    </source>
</evidence>
<dbReference type="EMBL" id="JAPUAC010000015">
    <property type="protein sequence ID" value="MCZ2655916.1"/>
    <property type="molecule type" value="Genomic_DNA"/>
</dbReference>
<reference evidence="2" key="1">
    <citation type="submission" date="2022-12" db="EMBL/GenBank/DDBJ databases">
        <title>Development of a Multilocus Sequence Typing Scheme for Bacteroides fragilis Based on Whole Genome Sequencing Data and Clinical Application.</title>
        <authorList>
            <person name="Nielsen F.D."/>
            <person name="Justesen U.S."/>
        </authorList>
    </citation>
    <scope>NUCLEOTIDE SEQUENCE</scope>
    <source>
        <strain evidence="2">BF_AM_ODE_DK_2015_4</strain>
        <strain evidence="1">BF_BC_ODE_DK_2015_2</strain>
    </source>
</reference>
<name>A0A9Q4JIP4_BACFG</name>
<accession>A0A9Q4JIP4</accession>
<proteinExistence type="predicted"/>